<dbReference type="GeneID" id="16045382"/>
<protein>
    <submittedName>
        <fullName evidence="1">Uncharacterized protein</fullName>
    </submittedName>
</protein>
<name>R9TL54_9CAUD</name>
<organism evidence="1 2">
    <name type="scientific">Synechococcus phage S-IOM18</name>
    <dbReference type="NCBI Taxonomy" id="754039"/>
    <lineage>
        <taxon>Viruses</taxon>
        <taxon>Duplodnaviria</taxon>
        <taxon>Heunggongvirae</taxon>
        <taxon>Uroviricota</taxon>
        <taxon>Caudoviricetes</taxon>
        <taxon>Pantevenvirales</taxon>
        <taxon>Kyanoviridae</taxon>
        <taxon>Tefnutvirus</taxon>
        <taxon>Tefnutvirus siom18</taxon>
    </lineage>
</organism>
<reference evidence="1 2" key="1">
    <citation type="submission" date="2010-09" db="EMBL/GenBank/DDBJ databases">
        <title>The Genome Sequence of Synechococcus phage S-IOM18.</title>
        <authorList>
            <consortium name="The Broad Institute Genome Sequencing Platform"/>
            <person name="Henn M.R."/>
            <person name="Clokie M."/>
            <person name="Levin J."/>
            <person name="Malboeuf C."/>
            <person name="Casali M."/>
            <person name="Russ C."/>
            <person name="Lennon N."/>
            <person name="Chapman S.B."/>
            <person name="Erlich R."/>
            <person name="Young S.K."/>
            <person name="Yandava C."/>
            <person name="Zeng Q."/>
            <person name="Fitzgerald M.F."/>
            <person name="Alvarado L."/>
            <person name="Anderson S."/>
            <person name="Berlin A."/>
            <person name="Chen Z."/>
            <person name="Freedman E."/>
            <person name="Gellesch M."/>
            <person name="Goldberg J."/>
            <person name="Green L."/>
            <person name="Griggs A."/>
            <person name="Gujja S."/>
            <person name="Heilman E.R."/>
            <person name="Heiman D."/>
            <person name="Hollinger A."/>
            <person name="Howarth C."/>
            <person name="Larson L."/>
            <person name="Mehta T."/>
            <person name="Neiman D."/>
            <person name="Pearson M."/>
            <person name="Roberts A."/>
            <person name="Ryan E."/>
            <person name="Saif S."/>
            <person name="Shea T."/>
            <person name="Shenoy N."/>
            <person name="Sisk P."/>
            <person name="Stolte C."/>
            <person name="Sykes S."/>
            <person name="White J."/>
            <person name="Haas B."/>
            <person name="Nusbaum C."/>
            <person name="Birren B."/>
        </authorList>
    </citation>
    <scope>NUCLEOTIDE SEQUENCE [LARGE SCALE GENOMIC DNA]</scope>
    <source>
        <strain evidence="1 2">S-IOM18</strain>
    </source>
</reference>
<sequence>MAVTRVSDNQISTGTTAVITALSFLNADSVLRLPSGDTSNDRPSGVSVGTLRFNTDNDNAEIYVADADGQGNAGWTEVSGGGPSVGEDSVIRTNHDTISENLTVGPTANGDDKFTNGFSVGPIQIATNSTVTVEADAVWSII</sequence>
<gene>
    <name evidence="1" type="ORF">SWYG_00016</name>
</gene>
<dbReference type="OrthoDB" id="16214at10239"/>
<dbReference type="EMBL" id="HQ317383">
    <property type="protein sequence ID" value="AGN33528.1"/>
    <property type="molecule type" value="Genomic_DNA"/>
</dbReference>
<evidence type="ECO:0000313" key="1">
    <source>
        <dbReference type="EMBL" id="AGN33528.1"/>
    </source>
</evidence>
<dbReference type="KEGG" id="vg:16045382"/>
<proteinExistence type="predicted"/>
<evidence type="ECO:0000313" key="2">
    <source>
        <dbReference type="Proteomes" id="UP000204294"/>
    </source>
</evidence>
<keyword evidence="2" id="KW-1185">Reference proteome</keyword>
<dbReference type="RefSeq" id="YP_008126342.1">
    <property type="nucleotide sequence ID" value="NC_021536.1"/>
</dbReference>
<dbReference type="Proteomes" id="UP000204294">
    <property type="component" value="Segment"/>
</dbReference>
<accession>R9TL54</accession>